<dbReference type="PANTHER" id="PTHR34136">
    <property type="match status" value="1"/>
</dbReference>
<evidence type="ECO:0000256" key="2">
    <source>
        <dbReference type="ARBA" id="ARBA00022679"/>
    </source>
</evidence>
<dbReference type="NCBIfam" id="TIGR00696">
    <property type="entry name" value="wecG_tagA_cpsF"/>
    <property type="match status" value="1"/>
</dbReference>
<evidence type="ECO:0000313" key="3">
    <source>
        <dbReference type="EMBL" id="KKQ09804.1"/>
    </source>
</evidence>
<dbReference type="AlphaFoldDB" id="A0A0G0HCH1"/>
<keyword evidence="1" id="KW-0328">Glycosyltransferase</keyword>
<comment type="caution">
    <text evidence="3">The sequence shown here is derived from an EMBL/GenBank/DDBJ whole genome shotgun (WGS) entry which is preliminary data.</text>
</comment>
<dbReference type="PANTHER" id="PTHR34136:SF1">
    <property type="entry name" value="UDP-N-ACETYL-D-MANNOSAMINURONIC ACID TRANSFERASE"/>
    <property type="match status" value="1"/>
</dbReference>
<dbReference type="EMBL" id="LBSA01000011">
    <property type="protein sequence ID" value="KKQ09804.1"/>
    <property type="molecule type" value="Genomic_DNA"/>
</dbReference>
<name>A0A0G0HCH1_9BACT</name>
<dbReference type="CDD" id="cd06533">
    <property type="entry name" value="Glyco_transf_WecG_TagA"/>
    <property type="match status" value="1"/>
</dbReference>
<dbReference type="Pfam" id="PF03808">
    <property type="entry name" value="Glyco_tran_WecG"/>
    <property type="match status" value="1"/>
</dbReference>
<gene>
    <name evidence="3" type="ORF">US19_C0011G0007</name>
</gene>
<dbReference type="Proteomes" id="UP000034492">
    <property type="component" value="Unassembled WGS sequence"/>
</dbReference>
<protein>
    <submittedName>
        <fullName evidence="3">Exopolysaccharide biosynthesis protein, WecB/TagA/CpsF family</fullName>
    </submittedName>
</protein>
<accession>A0A0G0HCH1</accession>
<dbReference type="InterPro" id="IPR004629">
    <property type="entry name" value="WecG_TagA_CpsF"/>
</dbReference>
<reference evidence="3 4" key="1">
    <citation type="journal article" date="2015" name="Nature">
        <title>rRNA introns, odd ribosomes, and small enigmatic genomes across a large radiation of phyla.</title>
        <authorList>
            <person name="Brown C.T."/>
            <person name="Hug L.A."/>
            <person name="Thomas B.C."/>
            <person name="Sharon I."/>
            <person name="Castelle C.J."/>
            <person name="Singh A."/>
            <person name="Wilkins M.J."/>
            <person name="Williams K.H."/>
            <person name="Banfield J.F."/>
        </authorList>
    </citation>
    <scope>NUCLEOTIDE SEQUENCE [LARGE SCALE GENOMIC DNA]</scope>
</reference>
<keyword evidence="2" id="KW-0808">Transferase</keyword>
<dbReference type="GO" id="GO:0016758">
    <property type="term" value="F:hexosyltransferase activity"/>
    <property type="evidence" value="ECO:0007669"/>
    <property type="project" value="TreeGrafter"/>
</dbReference>
<sequence length="249" mass="27842">MKVSLLGVKIDDITMDQAFEKVQDLLKSPGKHYIVTPNPEFLLAAQKDFEFKKLLNEADLAIPDGVGLKLSGKIENTVPGTDLMERLISLSCDKGLTVGLIGGQNGVAEKLKECLLKKYPKLKVVVADGDLEVNSLGESTYRSKNAQKTISDVINSNQKGLDFLFVALGHIKQEKWISKNLPQLNVKVAMGVGGAFDYLSGSVPRAPLFIRNLGLEWLFRLIVQPWRIFRILRLVKYIWLLIFNSKFKI</sequence>
<evidence type="ECO:0000313" key="4">
    <source>
        <dbReference type="Proteomes" id="UP000034492"/>
    </source>
</evidence>
<organism evidence="3 4">
    <name type="scientific">Candidatus Daviesbacteria bacterium GW2011_GWB1_36_5</name>
    <dbReference type="NCBI Taxonomy" id="1618426"/>
    <lineage>
        <taxon>Bacteria</taxon>
        <taxon>Candidatus Daviesiibacteriota</taxon>
    </lineage>
</organism>
<evidence type="ECO:0000256" key="1">
    <source>
        <dbReference type="ARBA" id="ARBA00022676"/>
    </source>
</evidence>
<proteinExistence type="predicted"/>